<dbReference type="InterPro" id="IPR050131">
    <property type="entry name" value="Peptidase_S8_subtilisin-like"/>
</dbReference>
<dbReference type="GO" id="GO:0004252">
    <property type="term" value="F:serine-type endopeptidase activity"/>
    <property type="evidence" value="ECO:0007669"/>
    <property type="project" value="InterPro"/>
</dbReference>
<reference evidence="6" key="1">
    <citation type="submission" date="2019-08" db="EMBL/GenBank/DDBJ databases">
        <authorList>
            <person name="Kucharzyk K."/>
            <person name="Murdoch R.W."/>
            <person name="Higgins S."/>
            <person name="Loffler F."/>
        </authorList>
    </citation>
    <scope>NUCLEOTIDE SEQUENCE</scope>
</reference>
<evidence type="ECO:0000256" key="3">
    <source>
        <dbReference type="ARBA" id="ARBA00022801"/>
    </source>
</evidence>
<dbReference type="PROSITE" id="PS50222">
    <property type="entry name" value="EF_HAND_2"/>
    <property type="match status" value="1"/>
</dbReference>
<accession>A0A644VTT0</accession>
<dbReference type="InterPro" id="IPR013783">
    <property type="entry name" value="Ig-like_fold"/>
</dbReference>
<name>A0A644VTT0_9ZZZZ</name>
<evidence type="ECO:0000256" key="1">
    <source>
        <dbReference type="ARBA" id="ARBA00011073"/>
    </source>
</evidence>
<dbReference type="Pfam" id="PF00082">
    <property type="entry name" value="Peptidase_S8"/>
    <property type="match status" value="1"/>
</dbReference>
<dbReference type="GO" id="GO:0006508">
    <property type="term" value="P:proteolysis"/>
    <property type="evidence" value="ECO:0007669"/>
    <property type="project" value="UniProtKB-KW"/>
</dbReference>
<dbReference type="CDD" id="cd07473">
    <property type="entry name" value="Peptidases_S8_Subtilisin_like"/>
    <property type="match status" value="1"/>
</dbReference>
<dbReference type="InterPro" id="IPR023827">
    <property type="entry name" value="Peptidase_S8_Asp-AS"/>
</dbReference>
<proteinExistence type="inferred from homology"/>
<keyword evidence="4" id="KW-0720">Serine protease</keyword>
<dbReference type="GO" id="GO:0005509">
    <property type="term" value="F:calcium ion binding"/>
    <property type="evidence" value="ECO:0007669"/>
    <property type="project" value="InterPro"/>
</dbReference>
<evidence type="ECO:0000313" key="6">
    <source>
        <dbReference type="EMBL" id="MPL94835.1"/>
    </source>
</evidence>
<dbReference type="InterPro" id="IPR002048">
    <property type="entry name" value="EF_hand_dom"/>
</dbReference>
<dbReference type="InterPro" id="IPR023828">
    <property type="entry name" value="Peptidase_S8_Ser-AS"/>
</dbReference>
<comment type="caution">
    <text evidence="6">The sequence shown here is derived from an EMBL/GenBank/DDBJ whole genome shotgun (WGS) entry which is preliminary data.</text>
</comment>
<dbReference type="InterPro" id="IPR022398">
    <property type="entry name" value="Peptidase_S8_His-AS"/>
</dbReference>
<dbReference type="PROSITE" id="PS00018">
    <property type="entry name" value="EF_HAND_1"/>
    <property type="match status" value="1"/>
</dbReference>
<dbReference type="PANTHER" id="PTHR43806">
    <property type="entry name" value="PEPTIDASE S8"/>
    <property type="match status" value="1"/>
</dbReference>
<dbReference type="InterPro" id="IPR000209">
    <property type="entry name" value="Peptidase_S8/S53_dom"/>
</dbReference>
<dbReference type="Gene3D" id="1.10.1330.10">
    <property type="entry name" value="Dockerin domain"/>
    <property type="match status" value="1"/>
</dbReference>
<dbReference type="InterPro" id="IPR026444">
    <property type="entry name" value="Secre_tail"/>
</dbReference>
<dbReference type="SUPFAM" id="SSF63446">
    <property type="entry name" value="Type I dockerin domain"/>
    <property type="match status" value="1"/>
</dbReference>
<sequence>MKKVYSLLICAIFLLIYSINPIQAQDRNNEDEVVKLGQFSRYSSMPGEVLVKFKDETSVKIQTNSKKAFKTSNLNTFNSVLSNYSISEIEQLLPNFKMPKQARRAKAYNGEDVVEKDLSKIFLIKITESQEKNAYSLIDELKQIQEVEFAEPNFIIYSLGNPTENDINNDLKRIQTKTGNDTSVVYTQEPMYSMQWGIPAVKLDSLWKKPNADTTAAKKIIAILDTGVDILHPDLAPNIWTNTGESNQATGYDDDNNGFIDDIHGWDFVNQTADMHDFNSHGTHCAGIAAACGTNGIGITGANPNALIMPVAVMQSNGQGSISTIIQGINYAAQNGADIISMSIGTYANSIALEQALAQAYQTSILVAAAGNDGIRIDPRCGIEIDRPMFPAAFTFVFGVQATSQGNGLASFTNYDCDGPSFSQYSEEQLYNYELSAPGVGIISTITGGQYRQYNGTSMACPLVSGGISLLLDKKTYQTQEMLWGDLINYSNEFEPVNFLSVYNAGVAPAQLSTVAIEINDTTYGDSDYRADAGERINIYPTIRTTWGATDSIRIWLSFGEFEDTNTVHILNNNVDFGYSLSAYSKSKSLNPIQIRIDSNIVDGRNIRLVLNAISPNAQDTMHHPFTIQVENGVELRGMISQNTTLYPNVHYIVTDNLAIAPNVLLTIKPGTKLKFKDGAKLSCAGRIYAVGTSDSIITFTKTDLGNGWSGLSFSPYDTLLFCILEGINARNLRNISGNSNYFSKSYLEKIILQNNNLYGMYDLNDINIYSSTITNNSIFQGKWYVNSDIINNSNVINNNNFMYNGYLRMVEYNNHYALCNIFNNNQIEEWSGNLISENSFYNDLTTPTIINLDSIYLGSNKESIIRQHIYDFETPQSGVFGWCSISNRALRPNPEAPGIVWKVEVNSYDAQDEFDSIIPLGVGRHEFKVYFNRAMDTSITPFVAMGVRPPYTQNSIREDGFWSSDSTIYTAYFTLTGTSATDGLNRIYVANAKDNEHFEIPFENKRFNVMIQAAGSMSLGFQATAGIGKVDLEWNNQEMLVDDFLGFNMYRYKMDTAGNIYDSIQVNTSLIQDTMFTDFNVVPGERYYYFYKILRTSLLENSPSKIVSTIPLTATRGDANGSFSVDVADIVSTIAFVTNQNPQPFIFDAADVNGDGIIDILDIVGIINIIMNPDNHSKSNETHSAVYTIENGVLYVDSPVDMGGVQFKFSTTPNNEIVPLEALAEFEKVSTWLSDTEYMFMAYSMSGKKIPAGKTALLRIGNAEISEIVLSDIQGNNILPIKGNDGIGLGDIPTTKAQFIGAYPNPFKNDITIKYALGNDKSKNIELVFRDIMGRQVDRVKLNNNGIGKYNYRWEPSSTINSGVYFVSLVIDGVMAQTTKIVLNR</sequence>
<dbReference type="PANTHER" id="PTHR43806:SF11">
    <property type="entry name" value="CEREVISIN-RELATED"/>
    <property type="match status" value="1"/>
</dbReference>
<dbReference type="PROSITE" id="PS00137">
    <property type="entry name" value="SUBTILASE_HIS"/>
    <property type="match status" value="1"/>
</dbReference>
<dbReference type="PROSITE" id="PS00138">
    <property type="entry name" value="SUBTILASE_SER"/>
    <property type="match status" value="1"/>
</dbReference>
<evidence type="ECO:0000256" key="2">
    <source>
        <dbReference type="ARBA" id="ARBA00022670"/>
    </source>
</evidence>
<keyword evidence="2" id="KW-0645">Protease</keyword>
<dbReference type="PROSITE" id="PS00136">
    <property type="entry name" value="SUBTILASE_ASP"/>
    <property type="match status" value="1"/>
</dbReference>
<keyword evidence="3" id="KW-0378">Hydrolase</keyword>
<gene>
    <name evidence="6" type="ORF">SDC9_40993</name>
</gene>
<dbReference type="InterPro" id="IPR036439">
    <property type="entry name" value="Dockerin_dom_sf"/>
</dbReference>
<protein>
    <recommendedName>
        <fullName evidence="5">EF-hand domain-containing protein</fullName>
    </recommendedName>
</protein>
<dbReference type="GO" id="GO:0000272">
    <property type="term" value="P:polysaccharide catabolic process"/>
    <property type="evidence" value="ECO:0007669"/>
    <property type="project" value="InterPro"/>
</dbReference>
<dbReference type="Gene3D" id="2.60.40.10">
    <property type="entry name" value="Immunoglobulins"/>
    <property type="match status" value="1"/>
</dbReference>
<dbReference type="CDD" id="cd14256">
    <property type="entry name" value="Dockerin_I"/>
    <property type="match status" value="1"/>
</dbReference>
<dbReference type="InterPro" id="IPR036852">
    <property type="entry name" value="Peptidase_S8/S53_dom_sf"/>
</dbReference>
<feature type="domain" description="EF-hand" evidence="5">
    <location>
        <begin position="1147"/>
        <end position="1174"/>
    </location>
</feature>
<evidence type="ECO:0000259" key="5">
    <source>
        <dbReference type="PROSITE" id="PS50222"/>
    </source>
</evidence>
<dbReference type="Gene3D" id="3.40.50.200">
    <property type="entry name" value="Peptidase S8/S53 domain"/>
    <property type="match status" value="1"/>
</dbReference>
<dbReference type="Pfam" id="PF18962">
    <property type="entry name" value="Por_Secre_tail"/>
    <property type="match status" value="1"/>
</dbReference>
<dbReference type="InterPro" id="IPR034204">
    <property type="entry name" value="PfSUB1-like_cat_dom"/>
</dbReference>
<evidence type="ECO:0000256" key="4">
    <source>
        <dbReference type="ARBA" id="ARBA00022825"/>
    </source>
</evidence>
<dbReference type="SUPFAM" id="SSF52743">
    <property type="entry name" value="Subtilisin-like"/>
    <property type="match status" value="1"/>
</dbReference>
<organism evidence="6">
    <name type="scientific">bioreactor metagenome</name>
    <dbReference type="NCBI Taxonomy" id="1076179"/>
    <lineage>
        <taxon>unclassified sequences</taxon>
        <taxon>metagenomes</taxon>
        <taxon>ecological metagenomes</taxon>
    </lineage>
</organism>
<dbReference type="EMBL" id="VSSQ01000443">
    <property type="protein sequence ID" value="MPL94835.1"/>
    <property type="molecule type" value="Genomic_DNA"/>
</dbReference>
<dbReference type="PRINTS" id="PR00723">
    <property type="entry name" value="SUBTILISIN"/>
</dbReference>
<comment type="similarity">
    <text evidence="1">Belongs to the peptidase S8 family.</text>
</comment>
<dbReference type="InterPro" id="IPR018247">
    <property type="entry name" value="EF_Hand_1_Ca_BS"/>
</dbReference>
<dbReference type="InterPro" id="IPR015500">
    <property type="entry name" value="Peptidase_S8_subtilisin-rel"/>
</dbReference>
<dbReference type="PROSITE" id="PS51892">
    <property type="entry name" value="SUBTILASE"/>
    <property type="match status" value="1"/>
</dbReference>